<dbReference type="InParanoid" id="A0A1U8DPP1"/>
<dbReference type="Pfam" id="PF17779">
    <property type="entry name" value="WHD_NOD2"/>
    <property type="match status" value="1"/>
</dbReference>
<evidence type="ECO:0000256" key="1">
    <source>
        <dbReference type="ARBA" id="ARBA00004496"/>
    </source>
</evidence>
<dbReference type="RefSeq" id="XP_014383178.1">
    <property type="nucleotide sequence ID" value="XM_014527692.2"/>
</dbReference>
<reference evidence="8" key="1">
    <citation type="submission" date="2025-08" db="UniProtKB">
        <authorList>
            <consortium name="RefSeq"/>
        </authorList>
    </citation>
    <scope>IDENTIFICATION</scope>
</reference>
<dbReference type="GO" id="GO:0005524">
    <property type="term" value="F:ATP binding"/>
    <property type="evidence" value="ECO:0007669"/>
    <property type="project" value="UniProtKB-KW"/>
</dbReference>
<dbReference type="Proteomes" id="UP000189705">
    <property type="component" value="Unplaced"/>
</dbReference>
<dbReference type="AlphaFoldDB" id="A0A1U8DPP1"/>
<dbReference type="InterPro" id="IPR050637">
    <property type="entry name" value="NLRP_innate_immun_reg"/>
</dbReference>
<keyword evidence="5" id="KW-0067">ATP-binding</keyword>
<evidence type="ECO:0000259" key="6">
    <source>
        <dbReference type="Pfam" id="PF17779"/>
    </source>
</evidence>
<dbReference type="Pfam" id="PF13516">
    <property type="entry name" value="LRR_6"/>
    <property type="match status" value="2"/>
</dbReference>
<dbReference type="Gene3D" id="3.80.10.10">
    <property type="entry name" value="Ribonuclease Inhibitor"/>
    <property type="match status" value="1"/>
</dbReference>
<comment type="subcellular location">
    <subcellularLocation>
        <location evidence="1">Cytoplasm</location>
    </subcellularLocation>
</comment>
<protein>
    <submittedName>
        <fullName evidence="8">NACHT, LRR and PYD domains-containing protein 12-like</fullName>
    </submittedName>
</protein>
<gene>
    <name evidence="8" type="primary">LOC106723425</name>
</gene>
<evidence type="ECO:0000256" key="3">
    <source>
        <dbReference type="ARBA" id="ARBA00022737"/>
    </source>
</evidence>
<evidence type="ECO:0000313" key="7">
    <source>
        <dbReference type="Proteomes" id="UP000189705"/>
    </source>
</evidence>
<evidence type="ECO:0000256" key="4">
    <source>
        <dbReference type="ARBA" id="ARBA00022741"/>
    </source>
</evidence>
<dbReference type="PANTHER" id="PTHR45690:SF19">
    <property type="entry name" value="NACHT, LRR AND PYD DOMAINS-CONTAINING PROTEIN 3"/>
    <property type="match status" value="1"/>
</dbReference>
<sequence length="382" mass="42615">MDEGEELAQTSTTVTGVYLLYLYNLLRDPRSKSKQLLQTNLKGLCSLAADGVCRQKILFEAEELKKHGLDTSDSLFLNENLFHKSTDCECLYSFIHLSFQEFFAALFYALEEEAAAVDKGSGNDIKALAALLANSGQEEFKREVREDPSLEGLRQMAQEQETEFTPDKREQVVWDKGLLYRLWVPKNHAETWEPQRQLINVTNYCKNCETCQRTGKSGDKRRAPLQPLPIIDQPFHRVAVDIVGPLKHRTRRGKKYILTLVDYATRLRRCRLTPACCGDLAAALSTSPSLTELDLGGNEDLGAGGVRLLCEGLRHPSCKLQTLRLWRCRLTPACCGDLAAALSTSPSLTELDLGGNEDLGAGGVRLLCEGLRHPSCKVQTLR</sequence>
<dbReference type="SUPFAM" id="SSF52047">
    <property type="entry name" value="RNI-like"/>
    <property type="match status" value="1"/>
</dbReference>
<dbReference type="InterPro" id="IPR032675">
    <property type="entry name" value="LRR_dom_sf"/>
</dbReference>
<keyword evidence="3" id="KW-0677">Repeat</keyword>
<keyword evidence="4" id="KW-0547">Nucleotide-binding</keyword>
<keyword evidence="2" id="KW-0963">Cytoplasm</keyword>
<evidence type="ECO:0000256" key="5">
    <source>
        <dbReference type="ARBA" id="ARBA00022840"/>
    </source>
</evidence>
<dbReference type="InterPro" id="IPR001611">
    <property type="entry name" value="Leu-rich_rpt"/>
</dbReference>
<feature type="domain" description="NOD1/2 winged helix" evidence="6">
    <location>
        <begin position="41"/>
        <end position="94"/>
    </location>
</feature>
<dbReference type="KEGG" id="asn:106723425"/>
<dbReference type="SUPFAM" id="SSF53098">
    <property type="entry name" value="Ribonuclease H-like"/>
    <property type="match status" value="1"/>
</dbReference>
<proteinExistence type="predicted"/>
<dbReference type="SMART" id="SM00368">
    <property type="entry name" value="LRR_RI"/>
    <property type="match status" value="3"/>
</dbReference>
<evidence type="ECO:0000313" key="8">
    <source>
        <dbReference type="RefSeq" id="XP_014383178.1"/>
    </source>
</evidence>
<dbReference type="InterPro" id="IPR012337">
    <property type="entry name" value="RNaseH-like_sf"/>
</dbReference>
<dbReference type="GeneID" id="106723425"/>
<evidence type="ECO:0000256" key="2">
    <source>
        <dbReference type="ARBA" id="ARBA00022490"/>
    </source>
</evidence>
<dbReference type="PANTHER" id="PTHR45690">
    <property type="entry name" value="NACHT, LRR AND PYD DOMAINS-CONTAINING PROTEIN 12"/>
    <property type="match status" value="1"/>
</dbReference>
<keyword evidence="7" id="KW-1185">Reference proteome</keyword>
<organism evidence="7 8">
    <name type="scientific">Alligator sinensis</name>
    <name type="common">Chinese alligator</name>
    <dbReference type="NCBI Taxonomy" id="38654"/>
    <lineage>
        <taxon>Eukaryota</taxon>
        <taxon>Metazoa</taxon>
        <taxon>Chordata</taxon>
        <taxon>Craniata</taxon>
        <taxon>Vertebrata</taxon>
        <taxon>Euteleostomi</taxon>
        <taxon>Archelosauria</taxon>
        <taxon>Archosauria</taxon>
        <taxon>Crocodylia</taxon>
        <taxon>Alligatoridae</taxon>
        <taxon>Alligatorinae</taxon>
        <taxon>Alligator</taxon>
    </lineage>
</organism>
<dbReference type="GO" id="GO:0005737">
    <property type="term" value="C:cytoplasm"/>
    <property type="evidence" value="ECO:0007669"/>
    <property type="project" value="UniProtKB-SubCell"/>
</dbReference>
<dbReference type="InterPro" id="IPR041075">
    <property type="entry name" value="NOD1/2_WH"/>
</dbReference>
<accession>A0A1U8DPP1</accession>
<name>A0A1U8DPP1_ALLSI</name>